<evidence type="ECO:0000313" key="5">
    <source>
        <dbReference type="RefSeq" id="XP_026525592.1"/>
    </source>
</evidence>
<dbReference type="SUPFAM" id="SSF52058">
    <property type="entry name" value="L domain-like"/>
    <property type="match status" value="1"/>
</dbReference>
<reference evidence="5" key="1">
    <citation type="submission" date="2025-08" db="UniProtKB">
        <authorList>
            <consortium name="RefSeq"/>
        </authorList>
    </citation>
    <scope>IDENTIFICATION</scope>
</reference>
<dbReference type="Pfam" id="PF13855">
    <property type="entry name" value="LRR_8"/>
    <property type="match status" value="1"/>
</dbReference>
<dbReference type="RefSeq" id="XP_026525592.1">
    <property type="nucleotide sequence ID" value="XM_026669807.1"/>
</dbReference>
<sequence>MKMMGQVAASATLLFFLGILLEPVRWLDAAIQPCPASCPCTLKILNCSMTINFPGLNHVPVPEPFGHPYVFVMLDFTGNTISLINKRMWWAYPWTEYLILKNNHLSRLDNTSLDGLLSLTHLDVSYNHIQTIEKNAFEPAPLLQSINLSGNRILRITQGAFQAWHGMQFLYKL</sequence>
<evidence type="ECO:0000313" key="4">
    <source>
        <dbReference type="Proteomes" id="UP000504612"/>
    </source>
</evidence>
<dbReference type="Gene3D" id="3.80.10.10">
    <property type="entry name" value="Ribonuclease Inhibitor"/>
    <property type="match status" value="1"/>
</dbReference>
<dbReference type="SMART" id="SM00369">
    <property type="entry name" value="LRR_TYP"/>
    <property type="match status" value="2"/>
</dbReference>
<keyword evidence="1" id="KW-0433">Leucine-rich repeat</keyword>
<accession>A0A6J1U3S2</accession>
<dbReference type="Proteomes" id="UP000504612">
    <property type="component" value="Unplaced"/>
</dbReference>
<dbReference type="PANTHER" id="PTHR23045">
    <property type="entry name" value="LEUCINE-RICH REPEAT-CONTAINING PROTEIN 37A"/>
    <property type="match status" value="1"/>
</dbReference>
<evidence type="ECO:0000256" key="1">
    <source>
        <dbReference type="ARBA" id="ARBA00022614"/>
    </source>
</evidence>
<name>A0A6J1U3S2_9SAUR</name>
<evidence type="ECO:0000256" key="2">
    <source>
        <dbReference type="ARBA" id="ARBA00022737"/>
    </source>
</evidence>
<dbReference type="InterPro" id="IPR001611">
    <property type="entry name" value="Leu-rich_rpt"/>
</dbReference>
<feature type="signal peptide" evidence="3">
    <location>
        <begin position="1"/>
        <end position="29"/>
    </location>
</feature>
<dbReference type="PROSITE" id="PS51450">
    <property type="entry name" value="LRR"/>
    <property type="match status" value="1"/>
</dbReference>
<keyword evidence="4" id="KW-1185">Reference proteome</keyword>
<keyword evidence="3" id="KW-0732">Signal</keyword>
<dbReference type="KEGG" id="nss:113413500"/>
<dbReference type="InterPro" id="IPR015753">
    <property type="entry name" value="LRRC37"/>
</dbReference>
<dbReference type="GeneID" id="113413500"/>
<keyword evidence="2" id="KW-0677">Repeat</keyword>
<dbReference type="PANTHER" id="PTHR23045:SF9">
    <property type="entry name" value="LEUCINE RICH REPEAT CONTAINING 37A-RELATED"/>
    <property type="match status" value="1"/>
</dbReference>
<evidence type="ECO:0000256" key="3">
    <source>
        <dbReference type="SAM" id="SignalP"/>
    </source>
</evidence>
<proteinExistence type="predicted"/>
<dbReference type="InterPro" id="IPR032675">
    <property type="entry name" value="LRR_dom_sf"/>
</dbReference>
<organism evidence="4 5">
    <name type="scientific">Notechis scutatus</name>
    <name type="common">mainland tiger snake</name>
    <dbReference type="NCBI Taxonomy" id="8663"/>
    <lineage>
        <taxon>Eukaryota</taxon>
        <taxon>Metazoa</taxon>
        <taxon>Chordata</taxon>
        <taxon>Craniata</taxon>
        <taxon>Vertebrata</taxon>
        <taxon>Euteleostomi</taxon>
        <taxon>Lepidosauria</taxon>
        <taxon>Squamata</taxon>
        <taxon>Bifurcata</taxon>
        <taxon>Unidentata</taxon>
        <taxon>Episquamata</taxon>
        <taxon>Toxicofera</taxon>
        <taxon>Serpentes</taxon>
        <taxon>Colubroidea</taxon>
        <taxon>Elapidae</taxon>
        <taxon>Hydrophiinae</taxon>
        <taxon>Notechis</taxon>
    </lineage>
</organism>
<protein>
    <submittedName>
        <fullName evidence="5">Leucine-rich repeat-containing protein 37B-like</fullName>
    </submittedName>
</protein>
<dbReference type="AlphaFoldDB" id="A0A6J1U3S2"/>
<gene>
    <name evidence="5" type="primary">LOC113413500</name>
</gene>
<feature type="chain" id="PRO_5026886174" evidence="3">
    <location>
        <begin position="30"/>
        <end position="173"/>
    </location>
</feature>
<dbReference type="InterPro" id="IPR003591">
    <property type="entry name" value="Leu-rich_rpt_typical-subtyp"/>
</dbReference>